<dbReference type="PROSITE" id="PS50011">
    <property type="entry name" value="PROTEIN_KINASE_DOM"/>
    <property type="match status" value="1"/>
</dbReference>
<keyword evidence="1" id="KW-0723">Serine/threonine-protein kinase</keyword>
<dbReference type="InterPro" id="IPR011009">
    <property type="entry name" value="Kinase-like_dom_sf"/>
</dbReference>
<protein>
    <recommendedName>
        <fullName evidence="6">Protein kinase domain-containing protein</fullName>
    </recommendedName>
</protein>
<proteinExistence type="predicted"/>
<keyword evidence="5" id="KW-0067">ATP-binding</keyword>
<dbReference type="Pfam" id="PF07714">
    <property type="entry name" value="PK_Tyr_Ser-Thr"/>
    <property type="match status" value="1"/>
</dbReference>
<evidence type="ECO:0000256" key="5">
    <source>
        <dbReference type="ARBA" id="ARBA00022840"/>
    </source>
</evidence>
<dbReference type="Gene3D" id="1.10.510.10">
    <property type="entry name" value="Transferase(Phosphotransferase) domain 1"/>
    <property type="match status" value="1"/>
</dbReference>
<evidence type="ECO:0000256" key="2">
    <source>
        <dbReference type="ARBA" id="ARBA00022679"/>
    </source>
</evidence>
<evidence type="ECO:0000259" key="6">
    <source>
        <dbReference type="PROSITE" id="PS50011"/>
    </source>
</evidence>
<dbReference type="EMBL" id="JASCZI010121208">
    <property type="protein sequence ID" value="MED6160547.1"/>
    <property type="molecule type" value="Genomic_DNA"/>
</dbReference>
<dbReference type="InterPro" id="IPR001245">
    <property type="entry name" value="Ser-Thr/Tyr_kinase_cat_dom"/>
</dbReference>
<keyword evidence="3" id="KW-0547">Nucleotide-binding</keyword>
<keyword evidence="4" id="KW-0418">Kinase</keyword>
<feature type="domain" description="Protein kinase" evidence="6">
    <location>
        <begin position="1"/>
        <end position="118"/>
    </location>
</feature>
<dbReference type="SUPFAM" id="SSF56112">
    <property type="entry name" value="Protein kinase-like (PK-like)"/>
    <property type="match status" value="1"/>
</dbReference>
<organism evidence="7 8">
    <name type="scientific">Stylosanthes scabra</name>
    <dbReference type="NCBI Taxonomy" id="79078"/>
    <lineage>
        <taxon>Eukaryota</taxon>
        <taxon>Viridiplantae</taxon>
        <taxon>Streptophyta</taxon>
        <taxon>Embryophyta</taxon>
        <taxon>Tracheophyta</taxon>
        <taxon>Spermatophyta</taxon>
        <taxon>Magnoliopsida</taxon>
        <taxon>eudicotyledons</taxon>
        <taxon>Gunneridae</taxon>
        <taxon>Pentapetalae</taxon>
        <taxon>rosids</taxon>
        <taxon>fabids</taxon>
        <taxon>Fabales</taxon>
        <taxon>Fabaceae</taxon>
        <taxon>Papilionoideae</taxon>
        <taxon>50 kb inversion clade</taxon>
        <taxon>dalbergioids sensu lato</taxon>
        <taxon>Dalbergieae</taxon>
        <taxon>Pterocarpus clade</taxon>
        <taxon>Stylosanthes</taxon>
    </lineage>
</organism>
<name>A0ABU6UGX0_9FABA</name>
<evidence type="ECO:0000313" key="7">
    <source>
        <dbReference type="EMBL" id="MED6160547.1"/>
    </source>
</evidence>
<evidence type="ECO:0000256" key="1">
    <source>
        <dbReference type="ARBA" id="ARBA00022527"/>
    </source>
</evidence>
<comment type="caution">
    <text evidence="7">The sequence shown here is derived from an EMBL/GenBank/DDBJ whole genome shotgun (WGS) entry which is preliminary data.</text>
</comment>
<dbReference type="InterPro" id="IPR000719">
    <property type="entry name" value="Prot_kinase_dom"/>
</dbReference>
<dbReference type="PANTHER" id="PTHR27002:SF589">
    <property type="entry name" value="CYSTEINE-RICH RECEPTOR-KINASE-LIKE PROTEIN"/>
    <property type="match status" value="1"/>
</dbReference>
<keyword evidence="2" id="KW-0808">Transferase</keyword>
<accession>A0ABU6UGX0</accession>
<gene>
    <name evidence="7" type="ORF">PIB30_052372</name>
</gene>
<evidence type="ECO:0000256" key="3">
    <source>
        <dbReference type="ARBA" id="ARBA00022741"/>
    </source>
</evidence>
<reference evidence="7 8" key="1">
    <citation type="journal article" date="2023" name="Plants (Basel)">
        <title>Bridging the Gap: Combining Genomics and Transcriptomics Approaches to Understand Stylosanthes scabra, an Orphan Legume from the Brazilian Caatinga.</title>
        <authorList>
            <person name="Ferreira-Neto J.R.C."/>
            <person name="da Silva M.D."/>
            <person name="Binneck E."/>
            <person name="de Melo N.F."/>
            <person name="da Silva R.H."/>
            <person name="de Melo A.L.T.M."/>
            <person name="Pandolfi V."/>
            <person name="Bustamante F.O."/>
            <person name="Brasileiro-Vidal A.C."/>
            <person name="Benko-Iseppon A.M."/>
        </authorList>
    </citation>
    <scope>NUCLEOTIDE SEQUENCE [LARGE SCALE GENOMIC DNA]</scope>
    <source>
        <tissue evidence="7">Leaves</tissue>
    </source>
</reference>
<evidence type="ECO:0000313" key="8">
    <source>
        <dbReference type="Proteomes" id="UP001341840"/>
    </source>
</evidence>
<dbReference type="Proteomes" id="UP001341840">
    <property type="component" value="Unassembled WGS sequence"/>
</dbReference>
<sequence length="149" mass="16999">MSPEYAMEGVFSIKSDVFSFGVIILEIISGRSKNSFSEPHFSDDIRAFAWAKWKEEKTLEFLETSLRGNYSENEVVRSIQIALLCVQDDPNERPTMTEIVSYFNSSSEEVPLPQEPILSKSKKMEYMTSKSHSINDSINELSVSTFLPR</sequence>
<dbReference type="PANTHER" id="PTHR27002">
    <property type="entry name" value="RECEPTOR-LIKE SERINE/THREONINE-PROTEIN KINASE SD1-8"/>
    <property type="match status" value="1"/>
</dbReference>
<keyword evidence="8" id="KW-1185">Reference proteome</keyword>
<evidence type="ECO:0000256" key="4">
    <source>
        <dbReference type="ARBA" id="ARBA00022777"/>
    </source>
</evidence>